<gene>
    <name evidence="2" type="ORF">I858_011765</name>
</gene>
<accession>A0A1B1S3A8</accession>
<proteinExistence type="predicted"/>
<dbReference type="RefSeq" id="WP_049694738.1">
    <property type="nucleotide sequence ID" value="NZ_CP016540.2"/>
</dbReference>
<keyword evidence="1" id="KW-0732">Signal</keyword>
<sequence>MKKVILFFILALILSGCTSQDEDIFSEDVTSEINYIFEGSNENWGISYKVDVINKKKGENQVDEYGTAKFIGEGQTPEMIDYKLATETDINSSEGVGIPIYDRIGDFAQGSCGNCVPMQGDEELELEIIWNGKSEKILLTTNE</sequence>
<feature type="chain" id="PRO_5008529129" description="Lipoprotein" evidence="1">
    <location>
        <begin position="22"/>
        <end position="143"/>
    </location>
</feature>
<dbReference type="AlphaFoldDB" id="A0A1B1S3A8"/>
<feature type="signal peptide" evidence="1">
    <location>
        <begin position="1"/>
        <end position="21"/>
    </location>
</feature>
<organism evidence="2 3">
    <name type="scientific">Planococcus versutus</name>
    <dbReference type="NCBI Taxonomy" id="1302659"/>
    <lineage>
        <taxon>Bacteria</taxon>
        <taxon>Bacillati</taxon>
        <taxon>Bacillota</taxon>
        <taxon>Bacilli</taxon>
        <taxon>Bacillales</taxon>
        <taxon>Caryophanaceae</taxon>
        <taxon>Planococcus</taxon>
    </lineage>
</organism>
<evidence type="ECO:0000256" key="1">
    <source>
        <dbReference type="SAM" id="SignalP"/>
    </source>
</evidence>
<dbReference type="EMBL" id="CP016540">
    <property type="protein sequence ID" value="ANU27663.1"/>
    <property type="molecule type" value="Genomic_DNA"/>
</dbReference>
<keyword evidence="3" id="KW-1185">Reference proteome</keyword>
<dbReference type="PROSITE" id="PS51257">
    <property type="entry name" value="PROKAR_LIPOPROTEIN"/>
    <property type="match status" value="1"/>
</dbReference>
<name>A0A1B1S3A8_9BACL</name>
<evidence type="ECO:0008006" key="4">
    <source>
        <dbReference type="Google" id="ProtNLM"/>
    </source>
</evidence>
<dbReference type="Proteomes" id="UP000053354">
    <property type="component" value="Chromosome"/>
</dbReference>
<dbReference type="OrthoDB" id="1928231at2"/>
<dbReference type="STRING" id="1302659.I858_011765"/>
<dbReference type="KEGG" id="pll:I858_011765"/>
<evidence type="ECO:0000313" key="2">
    <source>
        <dbReference type="EMBL" id="ANU27663.1"/>
    </source>
</evidence>
<reference evidence="2" key="1">
    <citation type="submission" date="2016-10" db="EMBL/GenBank/DDBJ databases">
        <authorList>
            <person name="See-Too W.S."/>
        </authorList>
    </citation>
    <scope>NUCLEOTIDE SEQUENCE</scope>
    <source>
        <strain evidence="2">L10.15</strain>
    </source>
</reference>
<protein>
    <recommendedName>
        <fullName evidence="4">Lipoprotein</fullName>
    </recommendedName>
</protein>
<evidence type="ECO:0000313" key="3">
    <source>
        <dbReference type="Proteomes" id="UP000053354"/>
    </source>
</evidence>